<organism evidence="5 6">
    <name type="scientific">Bos mutus grunniens</name>
    <name type="common">Wild yak</name>
    <name type="synonym">Bos grunniens</name>
    <dbReference type="NCBI Taxonomy" id="30521"/>
    <lineage>
        <taxon>Eukaryota</taxon>
        <taxon>Metazoa</taxon>
        <taxon>Chordata</taxon>
        <taxon>Craniata</taxon>
        <taxon>Vertebrata</taxon>
        <taxon>Euteleostomi</taxon>
        <taxon>Mammalia</taxon>
        <taxon>Eutheria</taxon>
        <taxon>Laurasiatheria</taxon>
        <taxon>Artiodactyla</taxon>
        <taxon>Ruminantia</taxon>
        <taxon>Pecora</taxon>
        <taxon>Bovidae</taxon>
        <taxon>Bovinae</taxon>
        <taxon>Bos</taxon>
    </lineage>
</organism>
<reference evidence="5" key="2">
    <citation type="submission" date="2025-08" db="UniProtKB">
        <authorList>
            <consortium name="Ensembl"/>
        </authorList>
    </citation>
    <scope>IDENTIFICATION</scope>
</reference>
<dbReference type="GO" id="GO:0071013">
    <property type="term" value="C:catalytic step 2 spliceosome"/>
    <property type="evidence" value="ECO:0007669"/>
    <property type="project" value="TreeGrafter"/>
</dbReference>
<keyword evidence="3" id="KW-0539">Nucleus</keyword>
<evidence type="ECO:0000256" key="1">
    <source>
        <dbReference type="ARBA" id="ARBA00004123"/>
    </source>
</evidence>
<feature type="region of interest" description="Disordered" evidence="4">
    <location>
        <begin position="491"/>
        <end position="535"/>
    </location>
</feature>
<sequence>MASPGAPARSQLLPAASGPRRKRAAGDAGAATGRQRVLDEEEYIEGLQTVIQRDFFPDVEKLQAQKEYLEAEENGDLERMRQIAIKFGSALGKTSREPPPPYVTPATFETPELHMGPSVVGGKARARGRGLEDGDGEAAEEAAAEPLPSLDVFLSRHTSEDNASFREIMEVAKERGRARHAWLYQAEEEFEKRQKDSLALPSAEHQAVESGQAGVETWKYKAKNSLMYYPEGEHGTGPPGWTASGVCVSAPYSGPSGVLILRAGRGCVWAESARMCSPPRPPPGCAPWGPARLPRAAPLTPRALLSPPGVPDEEQLLKKPRQVVHKNTRFLRDPFSQALSRSQLQQAAALNAQHKQGKVGPDGKELIPHESPRVGGFGFVATPSPAPGVSESPLMTWGEVENTPLRVEGSDTPYVDRTPGPAFKILEPGRRERLGLKMANEAAAKNRAKKQEALRRVTENLASLTPKGLSPAMSPALQRLVSRTASKYTDRALRASYTPSPARASHLKTPASGPQTPTSTPAPGSATRTPLSQDPACITDNLLQLPARRKASDFF</sequence>
<dbReference type="Ensembl" id="ENSBGRT00000035335.1">
    <property type="protein sequence ID" value="ENSBGRP00000030550.1"/>
    <property type="gene ID" value="ENSBGRG00000019056.1"/>
</dbReference>
<evidence type="ECO:0000313" key="5">
    <source>
        <dbReference type="Ensembl" id="ENSBGRP00000030550.1"/>
    </source>
</evidence>
<dbReference type="AlphaFoldDB" id="A0A8B9Y6L9"/>
<dbReference type="Proteomes" id="UP000694520">
    <property type="component" value="Chromosome 16"/>
</dbReference>
<evidence type="ECO:0000256" key="4">
    <source>
        <dbReference type="SAM" id="MobiDB-lite"/>
    </source>
</evidence>
<evidence type="ECO:0000256" key="2">
    <source>
        <dbReference type="ARBA" id="ARBA00009072"/>
    </source>
</evidence>
<feature type="compositionally biased region" description="Low complexity" evidence="4">
    <location>
        <begin position="26"/>
        <end position="35"/>
    </location>
</feature>
<proteinExistence type="inferred from homology"/>
<accession>A0A8B9Y6L9</accession>
<feature type="region of interest" description="Disordered" evidence="4">
    <location>
        <begin position="107"/>
        <end position="146"/>
    </location>
</feature>
<evidence type="ECO:0008006" key="7">
    <source>
        <dbReference type="Google" id="ProtNLM"/>
    </source>
</evidence>
<reference evidence="5" key="3">
    <citation type="submission" date="2025-09" db="UniProtKB">
        <authorList>
            <consortium name="Ensembl"/>
        </authorList>
    </citation>
    <scope>IDENTIFICATION</scope>
</reference>
<feature type="compositionally biased region" description="Acidic residues" evidence="4">
    <location>
        <begin position="133"/>
        <end position="143"/>
    </location>
</feature>
<protein>
    <recommendedName>
        <fullName evidence="7">Ess-2 splicing factor homolog</fullName>
    </recommendedName>
</protein>
<keyword evidence="6" id="KW-1185">Reference proteome</keyword>
<dbReference type="GeneTree" id="ENSGT00390000009387"/>
<comment type="subcellular location">
    <subcellularLocation>
        <location evidence="1">Nucleus</location>
    </subcellularLocation>
</comment>
<evidence type="ECO:0000256" key="3">
    <source>
        <dbReference type="ARBA" id="ARBA00023242"/>
    </source>
</evidence>
<comment type="similarity">
    <text evidence="2">Belongs to the ESS2 family.</text>
</comment>
<evidence type="ECO:0000313" key="6">
    <source>
        <dbReference type="Proteomes" id="UP000694520"/>
    </source>
</evidence>
<dbReference type="InterPro" id="IPR019148">
    <property type="entry name" value="Nuclear_protein_DGCR14_ESS-2"/>
</dbReference>
<reference evidence="5" key="1">
    <citation type="submission" date="2019-05" db="EMBL/GenBank/DDBJ databases">
        <authorList>
            <person name="Zhang S."/>
            <person name="Liu J."/>
        </authorList>
    </citation>
    <scope>NUCLEOTIDE SEQUENCE [LARGE SCALE GENOMIC DNA]</scope>
</reference>
<feature type="compositionally biased region" description="Low complexity" evidence="4">
    <location>
        <begin position="509"/>
        <end position="530"/>
    </location>
</feature>
<dbReference type="PANTHER" id="PTHR12940">
    <property type="entry name" value="ES-2 PROTEIN - RELATED"/>
    <property type="match status" value="1"/>
</dbReference>
<dbReference type="Pfam" id="PF09751">
    <property type="entry name" value="Es2"/>
    <property type="match status" value="2"/>
</dbReference>
<feature type="region of interest" description="Disordered" evidence="4">
    <location>
        <begin position="1"/>
        <end position="35"/>
    </location>
</feature>
<dbReference type="PANTHER" id="PTHR12940:SF0">
    <property type="entry name" value="SPLICING FACTOR ESS-2 HOMOLOG"/>
    <property type="match status" value="1"/>
</dbReference>
<name>A0A8B9Y6L9_BOSMU</name>